<gene>
    <name evidence="1" type="ORF">C8P68_106131</name>
</gene>
<dbReference type="CDD" id="cd19166">
    <property type="entry name" value="HemeO-bac"/>
    <property type="match status" value="1"/>
</dbReference>
<dbReference type="InterPro" id="IPR016084">
    <property type="entry name" value="Haem_Oase-like_multi-hlx"/>
</dbReference>
<dbReference type="Proteomes" id="UP000244168">
    <property type="component" value="Unassembled WGS sequence"/>
</dbReference>
<dbReference type="AlphaFoldDB" id="A0A2T5J6Z0"/>
<dbReference type="RefSeq" id="WP_107829674.1">
    <property type="nucleotide sequence ID" value="NZ_CP160205.1"/>
</dbReference>
<dbReference type="GO" id="GO:0006788">
    <property type="term" value="P:heme oxidation"/>
    <property type="evidence" value="ECO:0007669"/>
    <property type="project" value="InterPro"/>
</dbReference>
<dbReference type="EMBL" id="QAOQ01000006">
    <property type="protein sequence ID" value="PTQ94917.1"/>
    <property type="molecule type" value="Genomic_DNA"/>
</dbReference>
<dbReference type="InterPro" id="IPR016053">
    <property type="entry name" value="Haem_Oase-like"/>
</dbReference>
<evidence type="ECO:0000313" key="2">
    <source>
        <dbReference type="Proteomes" id="UP000244168"/>
    </source>
</evidence>
<organism evidence="1 2">
    <name type="scientific">Mucilaginibacter yixingensis</name>
    <dbReference type="NCBI Taxonomy" id="1295612"/>
    <lineage>
        <taxon>Bacteria</taxon>
        <taxon>Pseudomonadati</taxon>
        <taxon>Bacteroidota</taxon>
        <taxon>Sphingobacteriia</taxon>
        <taxon>Sphingobacteriales</taxon>
        <taxon>Sphingobacteriaceae</taxon>
        <taxon>Mucilaginibacter</taxon>
    </lineage>
</organism>
<protein>
    <submittedName>
        <fullName evidence="1">Heme oxygenase</fullName>
    </submittedName>
</protein>
<reference evidence="1 2" key="1">
    <citation type="submission" date="2018-04" db="EMBL/GenBank/DDBJ databases">
        <title>Genomic Encyclopedia of Archaeal and Bacterial Type Strains, Phase II (KMG-II): from individual species to whole genera.</title>
        <authorList>
            <person name="Goeker M."/>
        </authorList>
    </citation>
    <scope>NUCLEOTIDE SEQUENCE [LARGE SCALE GENOMIC DNA]</scope>
    <source>
        <strain evidence="1 2">DSM 26809</strain>
    </source>
</reference>
<dbReference type="Gene3D" id="1.20.910.10">
    <property type="entry name" value="Heme oxygenase-like"/>
    <property type="match status" value="1"/>
</dbReference>
<keyword evidence="2" id="KW-1185">Reference proteome</keyword>
<comment type="caution">
    <text evidence="1">The sequence shown here is derived from an EMBL/GenBank/DDBJ whole genome shotgun (WGS) entry which is preliminary data.</text>
</comment>
<proteinExistence type="predicted"/>
<dbReference type="GO" id="GO:0004392">
    <property type="term" value="F:heme oxygenase (decyclizing) activity"/>
    <property type="evidence" value="ECO:0007669"/>
    <property type="project" value="InterPro"/>
</dbReference>
<dbReference type="OrthoDB" id="114943at2"/>
<evidence type="ECO:0000313" key="1">
    <source>
        <dbReference type="EMBL" id="PTQ94917.1"/>
    </source>
</evidence>
<name>A0A2T5J6Z0_9SPHI</name>
<sequence length="190" mass="21585">MLQELLKQATSTQHNDLEQLMFVNDIMHGTLTADQYKKLLLTNYLSHAIFEDDLLNNLSPALRHELQADERAKFQALEKDLEEMQVSVPKNNPDLKAIPTDDASILGAMYVLEGATLGGNVIVKRLKVNPQLEPLQLGYHYYQVYGDKLVDRWKQFVQILNTRIPQAEHPKAAQAAKDMFENIKLLSTAV</sequence>
<accession>A0A2T5J6Z0</accession>
<dbReference type="Pfam" id="PF01126">
    <property type="entry name" value="Heme_oxygenase"/>
    <property type="match status" value="1"/>
</dbReference>
<dbReference type="SUPFAM" id="SSF48613">
    <property type="entry name" value="Heme oxygenase-like"/>
    <property type="match status" value="1"/>
</dbReference>